<dbReference type="AlphaFoldDB" id="A0A0L8HGH9"/>
<sequence>MCVTISDRVTLVLMQERILMISMGITEAGGGVCVCGGRRRNSDERTALNNL</sequence>
<gene>
    <name evidence="1" type="ORF">OCBIM_22015071mg</name>
</gene>
<protein>
    <submittedName>
        <fullName evidence="1">Uncharacterized protein</fullName>
    </submittedName>
</protein>
<reference evidence="1" key="1">
    <citation type="submission" date="2015-07" db="EMBL/GenBank/DDBJ databases">
        <title>MeaNS - Measles Nucleotide Surveillance Program.</title>
        <authorList>
            <person name="Tran T."/>
            <person name="Druce J."/>
        </authorList>
    </citation>
    <scope>NUCLEOTIDE SEQUENCE</scope>
    <source>
        <strain evidence="1">UCB-OBI-ISO-001</strain>
        <tissue evidence="1">Gonad</tissue>
    </source>
</reference>
<organism evidence="1">
    <name type="scientific">Octopus bimaculoides</name>
    <name type="common">California two-spotted octopus</name>
    <dbReference type="NCBI Taxonomy" id="37653"/>
    <lineage>
        <taxon>Eukaryota</taxon>
        <taxon>Metazoa</taxon>
        <taxon>Spiralia</taxon>
        <taxon>Lophotrochozoa</taxon>
        <taxon>Mollusca</taxon>
        <taxon>Cephalopoda</taxon>
        <taxon>Coleoidea</taxon>
        <taxon>Octopodiformes</taxon>
        <taxon>Octopoda</taxon>
        <taxon>Incirrata</taxon>
        <taxon>Octopodidae</taxon>
        <taxon>Octopus</taxon>
    </lineage>
</organism>
<accession>A0A0L8HGH9</accession>
<evidence type="ECO:0000313" key="1">
    <source>
        <dbReference type="EMBL" id="KOF88358.1"/>
    </source>
</evidence>
<dbReference type="EMBL" id="KQ418194">
    <property type="protein sequence ID" value="KOF88358.1"/>
    <property type="molecule type" value="Genomic_DNA"/>
</dbReference>
<proteinExistence type="predicted"/>
<name>A0A0L8HGH9_OCTBM</name>